<dbReference type="EMBL" id="MRCC01000024">
    <property type="protein sequence ID" value="OKH21788.1"/>
    <property type="molecule type" value="Genomic_DNA"/>
</dbReference>
<dbReference type="SUPFAM" id="SSF52540">
    <property type="entry name" value="P-loop containing nucleoside triphosphate hydrolases"/>
    <property type="match status" value="1"/>
</dbReference>
<dbReference type="OrthoDB" id="570358at2"/>
<dbReference type="InterPro" id="IPR002586">
    <property type="entry name" value="CobQ/CobB/MinD/ParA_Nub-bd_dom"/>
</dbReference>
<reference evidence="6 7" key="1">
    <citation type="submission" date="2016-11" db="EMBL/GenBank/DDBJ databases">
        <title>Draft Genome Sequences of Nine Cyanobacterial Strains from Diverse Habitats.</title>
        <authorList>
            <person name="Zhu T."/>
            <person name="Hou S."/>
            <person name="Lu X."/>
            <person name="Hess W.R."/>
        </authorList>
    </citation>
    <scope>NUCLEOTIDE SEQUENCE [LARGE SCALE GENOMIC DNA]</scope>
    <source>
        <strain evidence="6 7">5.2 s.c.1</strain>
    </source>
</reference>
<dbReference type="Pfam" id="PF01656">
    <property type="entry name" value="CbiA"/>
    <property type="match status" value="1"/>
</dbReference>
<gene>
    <name evidence="6" type="ORF">NIES1031_21265</name>
</gene>
<organism evidence="6 7">
    <name type="scientific">Chroogloeocystis siderophila 5.2 s.c.1</name>
    <dbReference type="NCBI Taxonomy" id="247279"/>
    <lineage>
        <taxon>Bacteria</taxon>
        <taxon>Bacillati</taxon>
        <taxon>Cyanobacteriota</taxon>
        <taxon>Cyanophyceae</taxon>
        <taxon>Oscillatoriophycideae</taxon>
        <taxon>Chroococcales</taxon>
        <taxon>Chroococcaceae</taxon>
        <taxon>Chroogloeocystis</taxon>
    </lineage>
</organism>
<keyword evidence="4" id="KW-0472">Membrane</keyword>
<dbReference type="RefSeq" id="WP_073551446.1">
    <property type="nucleotide sequence ID" value="NZ_CAWMVK010000017.1"/>
</dbReference>
<dbReference type="AlphaFoldDB" id="A0A1U7HE21"/>
<dbReference type="GO" id="GO:0004713">
    <property type="term" value="F:protein tyrosine kinase activity"/>
    <property type="evidence" value="ECO:0007669"/>
    <property type="project" value="TreeGrafter"/>
</dbReference>
<evidence type="ECO:0000256" key="1">
    <source>
        <dbReference type="ARBA" id="ARBA00022741"/>
    </source>
</evidence>
<dbReference type="InterPro" id="IPR027417">
    <property type="entry name" value="P-loop_NTPase"/>
</dbReference>
<dbReference type="InterPro" id="IPR005702">
    <property type="entry name" value="Wzc-like_C"/>
</dbReference>
<feature type="coiled-coil region" evidence="3">
    <location>
        <begin position="342"/>
        <end position="376"/>
    </location>
</feature>
<sequence>MNHLVNIIRRHWLPLLLLNGVVVAATLYAIIHTKTTVSPVWKANAELNLPQPSNRLDASLGTLGQLQNTGFGFSREVNPLQIQLSILTSDTVMERVLAVDPEKNAYLRLSDYKALFTATPQQQSTIIAVEARASSPDIAYKRLNNLINIYQLRLNELRRQDTNVREEFSQEDLKRAQQQLAESQVALANFQQQTGLTDIVEQTRSLIGQISNLRTTYATVLAQAGANQTQANVASQRLGMSPQQAMNSLRLGENKEYQATRQKLSEVETALAEARSRYTDESPQVQSLLSSRQELQQIMNQQIATAVPGASANDIDLTLGGNGGRDSRIEMISQLITAQNSASGLQQQANLIANEINRLNTELNNITRNRGQLLDLQRRYEIAEGIYKSITAQIEQAKTNPFNVYPNIQTLDAPSVDPKPEEPSSRLAALGGILAALFGSISLILFLENRNPMLKPEDLQQVEFPILGRISRLRPLDMERSLSAEVPIELQRLASAVLMLEHQRLLITSSTAGEGKTTVTLGLALALVNCGFRVLIVDGDLKQAELSRRLGHPKANTEDRHAPVSISLGLDLLPAPAVPSEKIAEFFARGSFAQNLNHIQTSGGYDYVLVDSPPLGLASETNLMSAVVQNVLFVVRAGKSDRYSVLDSFEQLSRHNAHIMGLVVNCVESSATGYRYGRQRELIMETEA</sequence>
<dbReference type="Proteomes" id="UP000185984">
    <property type="component" value="Unassembled WGS sequence"/>
</dbReference>
<keyword evidence="1" id="KW-0547">Nucleotide-binding</keyword>
<evidence type="ECO:0000256" key="3">
    <source>
        <dbReference type="SAM" id="Coils"/>
    </source>
</evidence>
<accession>A0A1U7HE21</accession>
<dbReference type="PANTHER" id="PTHR32309:SF13">
    <property type="entry name" value="FERRIC ENTEROBACTIN TRANSPORT PROTEIN FEPE"/>
    <property type="match status" value="1"/>
</dbReference>
<protein>
    <submittedName>
        <fullName evidence="6">Lipopolysaccharide biosynthesis protein</fullName>
    </submittedName>
</protein>
<feature type="domain" description="CobQ/CobB/MinD/ParA nucleotide binding" evidence="5">
    <location>
        <begin position="506"/>
        <end position="671"/>
    </location>
</feature>
<dbReference type="Gene3D" id="3.40.50.300">
    <property type="entry name" value="P-loop containing nucleotide triphosphate hydrolases"/>
    <property type="match status" value="1"/>
</dbReference>
<name>A0A1U7HE21_9CHRO</name>
<evidence type="ECO:0000313" key="7">
    <source>
        <dbReference type="Proteomes" id="UP000185984"/>
    </source>
</evidence>
<dbReference type="CDD" id="cd05387">
    <property type="entry name" value="BY-kinase"/>
    <property type="match status" value="1"/>
</dbReference>
<dbReference type="STRING" id="247279.NIES1031_21265"/>
<feature type="transmembrane region" description="Helical" evidence="4">
    <location>
        <begin position="12"/>
        <end position="31"/>
    </location>
</feature>
<keyword evidence="4" id="KW-1133">Transmembrane helix</keyword>
<evidence type="ECO:0000256" key="4">
    <source>
        <dbReference type="SAM" id="Phobius"/>
    </source>
</evidence>
<keyword evidence="2" id="KW-0067">ATP-binding</keyword>
<feature type="coiled-coil region" evidence="3">
    <location>
        <begin position="140"/>
        <end position="193"/>
    </location>
</feature>
<proteinExistence type="predicted"/>
<keyword evidence="7" id="KW-1185">Reference proteome</keyword>
<evidence type="ECO:0000256" key="2">
    <source>
        <dbReference type="ARBA" id="ARBA00022840"/>
    </source>
</evidence>
<dbReference type="PANTHER" id="PTHR32309">
    <property type="entry name" value="TYROSINE-PROTEIN KINASE"/>
    <property type="match status" value="1"/>
</dbReference>
<comment type="caution">
    <text evidence="6">The sequence shown here is derived from an EMBL/GenBank/DDBJ whole genome shotgun (WGS) entry which is preliminary data.</text>
</comment>
<keyword evidence="4" id="KW-0812">Transmembrane</keyword>
<keyword evidence="3" id="KW-0175">Coiled coil</keyword>
<evidence type="ECO:0000313" key="6">
    <source>
        <dbReference type="EMBL" id="OKH21788.1"/>
    </source>
</evidence>
<dbReference type="GO" id="GO:0005886">
    <property type="term" value="C:plasma membrane"/>
    <property type="evidence" value="ECO:0007669"/>
    <property type="project" value="TreeGrafter"/>
</dbReference>
<dbReference type="InterPro" id="IPR050445">
    <property type="entry name" value="Bact_polysacc_biosynth/exp"/>
</dbReference>
<evidence type="ECO:0000259" key="5">
    <source>
        <dbReference type="Pfam" id="PF01656"/>
    </source>
</evidence>